<comment type="subcellular location">
    <subcellularLocation>
        <location evidence="1">Membrane</location>
        <topology evidence="1">Multi-pass membrane protein</topology>
    </subcellularLocation>
</comment>
<feature type="transmembrane region" description="Helical" evidence="5">
    <location>
        <begin position="30"/>
        <end position="48"/>
    </location>
</feature>
<reference evidence="7" key="1">
    <citation type="journal article" date="2017" name="Genome Announc.">
        <title>Draft Genome Sequence of Terrimicrobium sacchariphilum NM-5T, a Facultative Anaerobic Soil Bacterium of the Class Spartobacteria.</title>
        <authorList>
            <person name="Qiu Y.L."/>
            <person name="Tourlousse D.M."/>
            <person name="Matsuura N."/>
            <person name="Ohashi A."/>
            <person name="Sekiguchi Y."/>
        </authorList>
    </citation>
    <scope>NUCLEOTIDE SEQUENCE [LARGE SCALE GENOMIC DNA]</scope>
    <source>
        <strain evidence="7">NM-5</strain>
    </source>
</reference>
<dbReference type="InParanoid" id="A0A146GAU3"/>
<keyword evidence="7" id="KW-1185">Reference proteome</keyword>
<evidence type="ECO:0000256" key="4">
    <source>
        <dbReference type="ARBA" id="ARBA00023136"/>
    </source>
</evidence>
<dbReference type="EMBL" id="BDCO01000002">
    <property type="protein sequence ID" value="GAT33676.1"/>
    <property type="molecule type" value="Genomic_DNA"/>
</dbReference>
<dbReference type="RefSeq" id="WP_075079379.1">
    <property type="nucleotide sequence ID" value="NZ_BDCO01000002.1"/>
</dbReference>
<dbReference type="GO" id="GO:0009403">
    <property type="term" value="P:toxin biosynthetic process"/>
    <property type="evidence" value="ECO:0007669"/>
    <property type="project" value="InterPro"/>
</dbReference>
<gene>
    <name evidence="6" type="ORF">TSACC_22093</name>
</gene>
<feature type="transmembrane region" description="Helical" evidence="5">
    <location>
        <begin position="6"/>
        <end position="23"/>
    </location>
</feature>
<evidence type="ECO:0000256" key="3">
    <source>
        <dbReference type="ARBA" id="ARBA00022989"/>
    </source>
</evidence>
<evidence type="ECO:0000313" key="7">
    <source>
        <dbReference type="Proteomes" id="UP000076023"/>
    </source>
</evidence>
<evidence type="ECO:0000256" key="2">
    <source>
        <dbReference type="ARBA" id="ARBA00022692"/>
    </source>
</evidence>
<keyword evidence="2 5" id="KW-0812">Transmembrane</keyword>
<dbReference type="InterPro" id="IPR003825">
    <property type="entry name" value="Colicin-V_CvpA"/>
</dbReference>
<proteinExistence type="predicted"/>
<sequence>MATEFIIFLVSLLPILVGAFLGWRHGAYVVIQYVVGIALATIFAERLWSPVATRLTPIIPASPGLVTSAVFVILFAVGALLACLAVNIRKRNQKDTESNVIDSILGLAFGLGGGVVVAGIALTLVGLLWTTVANRPYEANRLPLRIDQAPAALLHAVQKPFGVRTPVAEWDPQVGTVSWK</sequence>
<dbReference type="STRING" id="690879.TSACC_22093"/>
<comment type="caution">
    <text evidence="6">The sequence shown here is derived from an EMBL/GenBank/DDBJ whole genome shotgun (WGS) entry which is preliminary data.</text>
</comment>
<organism evidence="6 7">
    <name type="scientific">Terrimicrobium sacchariphilum</name>
    <dbReference type="NCBI Taxonomy" id="690879"/>
    <lineage>
        <taxon>Bacteria</taxon>
        <taxon>Pseudomonadati</taxon>
        <taxon>Verrucomicrobiota</taxon>
        <taxon>Terrimicrobiia</taxon>
        <taxon>Terrimicrobiales</taxon>
        <taxon>Terrimicrobiaceae</taxon>
        <taxon>Terrimicrobium</taxon>
    </lineage>
</organism>
<dbReference type="Pfam" id="PF02674">
    <property type="entry name" value="Colicin_V"/>
    <property type="match status" value="1"/>
</dbReference>
<dbReference type="GO" id="GO:0016020">
    <property type="term" value="C:membrane"/>
    <property type="evidence" value="ECO:0007669"/>
    <property type="project" value="UniProtKB-SubCell"/>
</dbReference>
<feature type="transmembrane region" description="Helical" evidence="5">
    <location>
        <begin position="68"/>
        <end position="88"/>
    </location>
</feature>
<keyword evidence="3 5" id="KW-1133">Transmembrane helix</keyword>
<protein>
    <submittedName>
        <fullName evidence="6">Colicin V production protein</fullName>
    </submittedName>
</protein>
<evidence type="ECO:0000313" key="6">
    <source>
        <dbReference type="EMBL" id="GAT33676.1"/>
    </source>
</evidence>
<keyword evidence="4 5" id="KW-0472">Membrane</keyword>
<evidence type="ECO:0000256" key="5">
    <source>
        <dbReference type="SAM" id="Phobius"/>
    </source>
</evidence>
<dbReference type="Proteomes" id="UP000076023">
    <property type="component" value="Unassembled WGS sequence"/>
</dbReference>
<dbReference type="OrthoDB" id="9828299at2"/>
<feature type="transmembrane region" description="Helical" evidence="5">
    <location>
        <begin position="100"/>
        <end position="129"/>
    </location>
</feature>
<dbReference type="AlphaFoldDB" id="A0A146GAU3"/>
<accession>A0A146GAU3</accession>
<name>A0A146GAU3_TERSA</name>
<evidence type="ECO:0000256" key="1">
    <source>
        <dbReference type="ARBA" id="ARBA00004141"/>
    </source>
</evidence>